<organism evidence="3 5">
    <name type="scientific">Rhizobium sullae</name>
    <name type="common">Rhizobium hedysari</name>
    <dbReference type="NCBI Taxonomy" id="50338"/>
    <lineage>
        <taxon>Bacteria</taxon>
        <taxon>Pseudomonadati</taxon>
        <taxon>Pseudomonadota</taxon>
        <taxon>Alphaproteobacteria</taxon>
        <taxon>Hyphomicrobiales</taxon>
        <taxon>Rhizobiaceae</taxon>
        <taxon>Rhizobium/Agrobacterium group</taxon>
        <taxon>Rhizobium</taxon>
    </lineage>
</organism>
<keyword evidence="1" id="KW-0812">Transmembrane</keyword>
<feature type="transmembrane region" description="Helical" evidence="1">
    <location>
        <begin position="88"/>
        <end position="109"/>
    </location>
</feature>
<feature type="transmembrane region" description="Helical" evidence="1">
    <location>
        <begin position="51"/>
        <end position="76"/>
    </location>
</feature>
<evidence type="ECO:0000313" key="6">
    <source>
        <dbReference type="Proteomes" id="UP001060123"/>
    </source>
</evidence>
<dbReference type="Proteomes" id="UP001060123">
    <property type="component" value="Chromosome"/>
</dbReference>
<dbReference type="EMBL" id="CP104143">
    <property type="protein sequence ID" value="UWU12721.1"/>
    <property type="molecule type" value="Genomic_DNA"/>
</dbReference>
<feature type="domain" description="HTH LytTR-type" evidence="2">
    <location>
        <begin position="160"/>
        <end position="259"/>
    </location>
</feature>
<dbReference type="EMBL" id="PIQN01000019">
    <property type="protein sequence ID" value="PKA41161.1"/>
    <property type="molecule type" value="Genomic_DNA"/>
</dbReference>
<keyword evidence="3" id="KW-0238">DNA-binding</keyword>
<dbReference type="Pfam" id="PF04397">
    <property type="entry name" value="LytTR"/>
    <property type="match status" value="1"/>
</dbReference>
<keyword evidence="6" id="KW-1185">Reference proteome</keyword>
<dbReference type="AlphaFoldDB" id="A0A2N0D4Z3"/>
<gene>
    <name evidence="3" type="ORF">CWR43_23315</name>
    <name evidence="4" type="ORF">N2599_11050</name>
</gene>
<evidence type="ECO:0000313" key="5">
    <source>
        <dbReference type="Proteomes" id="UP000232164"/>
    </source>
</evidence>
<keyword evidence="1" id="KW-0472">Membrane</keyword>
<evidence type="ECO:0000313" key="3">
    <source>
        <dbReference type="EMBL" id="PKA41161.1"/>
    </source>
</evidence>
<protein>
    <submittedName>
        <fullName evidence="3">DNA-binding response regulator</fullName>
    </submittedName>
    <submittedName>
        <fullName evidence="4">LytTR family DNA-binding domain-containing protein</fullName>
    </submittedName>
</protein>
<keyword evidence="1" id="KW-1133">Transmembrane helix</keyword>
<proteinExistence type="predicted"/>
<reference evidence="4" key="3">
    <citation type="submission" date="2022-09" db="EMBL/GenBank/DDBJ databases">
        <title>Australian commercial rhizobial inoculants.</title>
        <authorList>
            <person name="Kohlmeier M.G."/>
            <person name="O'Hara G.W."/>
            <person name="Colombi E."/>
            <person name="Ramsay J.P."/>
            <person name="Terpolilli J."/>
        </authorList>
    </citation>
    <scope>NUCLEOTIDE SEQUENCE</scope>
    <source>
        <strain evidence="4">WSM1592</strain>
    </source>
</reference>
<reference evidence="3 5" key="2">
    <citation type="submission" date="2017-12" db="EMBL/GenBank/DDBJ databases">
        <title>Genome sequence of Rhizobium sullae HCNT1 isolated from Sulla coronaria nodules and featuring peculiar denitrification phenotypes.</title>
        <authorList>
            <person name="De Diego-Diaz B."/>
            <person name="Treu L."/>
            <person name="Campanaro S."/>
            <person name="Da Silva Duarte V."/>
            <person name="Basaglia M."/>
            <person name="Favaro L."/>
            <person name="Casella S."/>
            <person name="Squartini A."/>
        </authorList>
    </citation>
    <scope>NUCLEOTIDE SEQUENCE [LARGE SCALE GENOMIC DNA]</scope>
    <source>
        <strain evidence="3 5">HCNT1</strain>
    </source>
</reference>
<dbReference type="SMART" id="SM00850">
    <property type="entry name" value="LytTR"/>
    <property type="match status" value="1"/>
</dbReference>
<dbReference type="Proteomes" id="UP000232164">
    <property type="component" value="Unassembled WGS sequence"/>
</dbReference>
<feature type="transmembrane region" description="Helical" evidence="1">
    <location>
        <begin position="21"/>
        <end position="39"/>
    </location>
</feature>
<sequence>MDHSFMQSTLRELRLFIRSPRFWGTFAVVILIFAVSGPYGTSERMTAGQRLGYWLVIQAAAWSIAILCSVIAEVLLRRHIASMFWRMMLGAVAAALPIGYVLSLIDFIFDGTGHSMQSGLQRAFFAVPLCALFCLLTYMAMNERIKEVVATSGSTPRPPSILDRVKPQNRGELLRLSVQDHYTEVVTSLGRELVLLRFADALRETGGTAGLQVHRSHWIADAHVERLKRDNGKLLILTRDGFEIPVSRSYAAEVRRHFG</sequence>
<dbReference type="PROSITE" id="PS50930">
    <property type="entry name" value="HTH_LYTTR"/>
    <property type="match status" value="1"/>
</dbReference>
<evidence type="ECO:0000256" key="1">
    <source>
        <dbReference type="SAM" id="Phobius"/>
    </source>
</evidence>
<dbReference type="InterPro" id="IPR007492">
    <property type="entry name" value="LytTR_DNA-bd_dom"/>
</dbReference>
<accession>A0A2N0D4Z3</accession>
<dbReference type="PIRSF" id="PIRSF031737">
    <property type="entry name" value="TM_LytTR"/>
    <property type="match status" value="1"/>
</dbReference>
<dbReference type="InterPro" id="IPR012362">
    <property type="entry name" value="LytTR_TM"/>
</dbReference>
<dbReference type="STRING" id="1041146.GCA_000427985_02827"/>
<evidence type="ECO:0000313" key="4">
    <source>
        <dbReference type="EMBL" id="UWU12721.1"/>
    </source>
</evidence>
<dbReference type="Gene3D" id="2.40.50.1020">
    <property type="entry name" value="LytTr DNA-binding domain"/>
    <property type="match status" value="1"/>
</dbReference>
<name>A0A2N0D4Z3_RHISU</name>
<reference evidence="3 5" key="1">
    <citation type="submission" date="2017-11" db="EMBL/GenBank/DDBJ databases">
        <authorList>
            <person name="Han C.G."/>
        </authorList>
    </citation>
    <scope>NUCLEOTIDE SEQUENCE [LARGE SCALE GENOMIC DNA]</scope>
    <source>
        <strain evidence="3 5">HCNT1</strain>
    </source>
</reference>
<dbReference type="GO" id="GO:0003677">
    <property type="term" value="F:DNA binding"/>
    <property type="evidence" value="ECO:0007669"/>
    <property type="project" value="UniProtKB-KW"/>
</dbReference>
<feature type="transmembrane region" description="Helical" evidence="1">
    <location>
        <begin position="121"/>
        <end position="141"/>
    </location>
</feature>
<evidence type="ECO:0000259" key="2">
    <source>
        <dbReference type="PROSITE" id="PS50930"/>
    </source>
</evidence>